<reference evidence="7 8" key="1">
    <citation type="submission" date="2018-05" db="EMBL/GenBank/DDBJ databases">
        <authorList>
            <person name="Goeker M."/>
            <person name="Huntemann M."/>
            <person name="Clum A."/>
            <person name="Pillay M."/>
            <person name="Palaniappan K."/>
            <person name="Varghese N."/>
            <person name="Mikhailova N."/>
            <person name="Stamatis D."/>
            <person name="Reddy T."/>
            <person name="Daum C."/>
            <person name="Shapiro N."/>
            <person name="Ivanova N."/>
            <person name="Kyrpides N."/>
            <person name="Woyke T."/>
        </authorList>
    </citation>
    <scope>NUCLEOTIDE SEQUENCE [LARGE SCALE GENOMIC DNA]</scope>
    <source>
        <strain evidence="7 8">DSM 26524</strain>
    </source>
</reference>
<dbReference type="GO" id="GO:0016616">
    <property type="term" value="F:oxidoreductase activity, acting on the CH-OH group of donors, NAD or NADP as acceptor"/>
    <property type="evidence" value="ECO:0007669"/>
    <property type="project" value="InterPro"/>
</dbReference>
<comment type="similarity">
    <text evidence="1 4">Belongs to the D-isomer specific 2-hydroxyacid dehydrogenase family.</text>
</comment>
<dbReference type="PROSITE" id="PS00671">
    <property type="entry name" value="D_2_HYDROXYACID_DH_3"/>
    <property type="match status" value="1"/>
</dbReference>
<dbReference type="Pfam" id="PF00389">
    <property type="entry name" value="2-Hacid_dh"/>
    <property type="match status" value="1"/>
</dbReference>
<protein>
    <submittedName>
        <fullName evidence="7">Glycerate dehydrogenase</fullName>
    </submittedName>
</protein>
<evidence type="ECO:0000256" key="1">
    <source>
        <dbReference type="ARBA" id="ARBA00005854"/>
    </source>
</evidence>
<dbReference type="SUPFAM" id="SSF51735">
    <property type="entry name" value="NAD(P)-binding Rossmann-fold domains"/>
    <property type="match status" value="1"/>
</dbReference>
<dbReference type="PANTHER" id="PTHR43761:SF1">
    <property type="entry name" value="D-ISOMER SPECIFIC 2-HYDROXYACID DEHYDROGENASE CATALYTIC DOMAIN-CONTAINING PROTEIN-RELATED"/>
    <property type="match status" value="1"/>
</dbReference>
<dbReference type="InterPro" id="IPR006139">
    <property type="entry name" value="D-isomer_2_OHA_DH_cat_dom"/>
</dbReference>
<dbReference type="Pfam" id="PF02826">
    <property type="entry name" value="2-Hacid_dh_C"/>
    <property type="match status" value="1"/>
</dbReference>
<dbReference type="InterPro" id="IPR029753">
    <property type="entry name" value="D-isomer_DH_CS"/>
</dbReference>
<keyword evidence="2 4" id="KW-0560">Oxidoreductase</keyword>
<dbReference type="InterPro" id="IPR006140">
    <property type="entry name" value="D-isomer_DH_NAD-bd"/>
</dbReference>
<dbReference type="Proteomes" id="UP000245412">
    <property type="component" value="Unassembled WGS sequence"/>
</dbReference>
<dbReference type="PROSITE" id="PS00670">
    <property type="entry name" value="D_2_HYDROXYACID_DH_2"/>
    <property type="match status" value="1"/>
</dbReference>
<organism evidence="7 8">
    <name type="scientific">Murimonas intestini</name>
    <dbReference type="NCBI Taxonomy" id="1337051"/>
    <lineage>
        <taxon>Bacteria</taxon>
        <taxon>Bacillati</taxon>
        <taxon>Bacillota</taxon>
        <taxon>Clostridia</taxon>
        <taxon>Lachnospirales</taxon>
        <taxon>Lachnospiraceae</taxon>
        <taxon>Murimonas</taxon>
    </lineage>
</organism>
<evidence type="ECO:0000256" key="2">
    <source>
        <dbReference type="ARBA" id="ARBA00023002"/>
    </source>
</evidence>
<evidence type="ECO:0000313" key="8">
    <source>
        <dbReference type="Proteomes" id="UP000245412"/>
    </source>
</evidence>
<dbReference type="CDD" id="cd12162">
    <property type="entry name" value="2-Hacid_dh_4"/>
    <property type="match status" value="1"/>
</dbReference>
<sequence>MDTSMKIVILEANALGKDIDLSVFDKLGHVTKFGQTDWEDQVIDRVADADIIIDNKVPMNAHTLQKAAHLKMIAVTATGTNMIDREYMKERGIAVANVGGYSTDSVTQHTFALALFLTQQLAYYDKYVKDGEYVKSDIFTHFGTPIHELKGMTWGIIGLGDIGKSVAQAAEAFGCRVIYYSTSGKNKNPDYEQADWQTLLKESDIISIHAPLNDKTEGMMNLEAFKQMKKTAILINVGRGPIVNEQDLVTALNEGMIAGAGLDVISVEPMRADNPLLQIKDSRKLIVTPHVAWATREARQRLVDEVYLNVKAFLEGEKRNLI</sequence>
<evidence type="ECO:0000259" key="6">
    <source>
        <dbReference type="Pfam" id="PF02826"/>
    </source>
</evidence>
<evidence type="ECO:0000259" key="5">
    <source>
        <dbReference type="Pfam" id="PF00389"/>
    </source>
</evidence>
<keyword evidence="8" id="KW-1185">Reference proteome</keyword>
<evidence type="ECO:0000256" key="3">
    <source>
        <dbReference type="ARBA" id="ARBA00023027"/>
    </source>
</evidence>
<comment type="caution">
    <text evidence="7">The sequence shown here is derived from an EMBL/GenBank/DDBJ whole genome shotgun (WGS) entry which is preliminary data.</text>
</comment>
<dbReference type="SUPFAM" id="SSF52283">
    <property type="entry name" value="Formate/glycerate dehydrogenase catalytic domain-like"/>
    <property type="match status" value="1"/>
</dbReference>
<dbReference type="AlphaFoldDB" id="A0AB73T0T3"/>
<dbReference type="InterPro" id="IPR036291">
    <property type="entry name" value="NAD(P)-bd_dom_sf"/>
</dbReference>
<dbReference type="InterPro" id="IPR050418">
    <property type="entry name" value="D-iso_2-hydroxyacid_DH_PdxB"/>
</dbReference>
<dbReference type="NCBIfam" id="NF006263">
    <property type="entry name" value="PRK08410.1"/>
    <property type="match status" value="1"/>
</dbReference>
<dbReference type="GO" id="GO:0051287">
    <property type="term" value="F:NAD binding"/>
    <property type="evidence" value="ECO:0007669"/>
    <property type="project" value="InterPro"/>
</dbReference>
<accession>A0AB73T0T3</accession>
<proteinExistence type="inferred from homology"/>
<feature type="domain" description="D-isomer specific 2-hydroxyacid dehydrogenase catalytic" evidence="5">
    <location>
        <begin position="19"/>
        <end position="318"/>
    </location>
</feature>
<evidence type="ECO:0000313" key="7">
    <source>
        <dbReference type="EMBL" id="PWJ73501.1"/>
    </source>
</evidence>
<name>A0AB73T0T3_9FIRM</name>
<dbReference type="EMBL" id="QGGY01000012">
    <property type="protein sequence ID" value="PWJ73501.1"/>
    <property type="molecule type" value="Genomic_DNA"/>
</dbReference>
<keyword evidence="3" id="KW-0520">NAD</keyword>
<dbReference type="Gene3D" id="3.40.50.720">
    <property type="entry name" value="NAD(P)-binding Rossmann-like Domain"/>
    <property type="match status" value="2"/>
</dbReference>
<dbReference type="PANTHER" id="PTHR43761">
    <property type="entry name" value="D-ISOMER SPECIFIC 2-HYDROXYACID DEHYDROGENASE FAMILY PROTEIN (AFU_ORTHOLOGUE AFUA_1G13630)"/>
    <property type="match status" value="1"/>
</dbReference>
<gene>
    <name evidence="7" type="ORF">C7383_11276</name>
</gene>
<evidence type="ECO:0000256" key="4">
    <source>
        <dbReference type="RuleBase" id="RU003719"/>
    </source>
</evidence>
<feature type="domain" description="D-isomer specific 2-hydroxyacid dehydrogenase NAD-binding" evidence="6">
    <location>
        <begin position="111"/>
        <end position="292"/>
    </location>
</feature>